<dbReference type="AlphaFoldDB" id="Q4N6L1"/>
<dbReference type="VEuPathDB" id="PiroplasmaDB:TpMuguga_01g01159"/>
<reference evidence="1 2" key="1">
    <citation type="journal article" date="2005" name="Science">
        <title>Genome sequence of Theileria parva, a bovine pathogen that transforms lymphocytes.</title>
        <authorList>
            <person name="Gardner M.J."/>
            <person name="Bishop R."/>
            <person name="Shah T."/>
            <person name="de Villiers E.P."/>
            <person name="Carlton J.M."/>
            <person name="Hall N."/>
            <person name="Ren Q."/>
            <person name="Paulsen I.T."/>
            <person name="Pain A."/>
            <person name="Berriman M."/>
            <person name="Wilson R.J.M."/>
            <person name="Sato S."/>
            <person name="Ralph S.A."/>
            <person name="Mann D.J."/>
            <person name="Xiong Z."/>
            <person name="Shallom S.J."/>
            <person name="Weidman J."/>
            <person name="Jiang L."/>
            <person name="Lynn J."/>
            <person name="Weaver B."/>
            <person name="Shoaibi A."/>
            <person name="Domingo A.R."/>
            <person name="Wasawo D."/>
            <person name="Crabtree J."/>
            <person name="Wortman J.R."/>
            <person name="Haas B."/>
            <person name="Angiuoli S.V."/>
            <person name="Creasy T.H."/>
            <person name="Lu C."/>
            <person name="Suh B."/>
            <person name="Silva J.C."/>
            <person name="Utterback T.R."/>
            <person name="Feldblyum T.V."/>
            <person name="Pertea M."/>
            <person name="Allen J."/>
            <person name="Nierman W.C."/>
            <person name="Taracha E.L.N."/>
            <person name="Salzberg S.L."/>
            <person name="White O.R."/>
            <person name="Fitzhugh H.A."/>
            <person name="Morzaria S."/>
            <person name="Venter J.C."/>
            <person name="Fraser C.M."/>
            <person name="Nene V."/>
        </authorList>
    </citation>
    <scope>NUCLEOTIDE SEQUENCE [LARGE SCALE GENOMIC DNA]</scope>
    <source>
        <strain evidence="1 2">Muguga</strain>
    </source>
</reference>
<dbReference type="InParanoid" id="Q4N6L1"/>
<gene>
    <name evidence="1" type="ordered locus">TP01_1159</name>
</gene>
<keyword evidence="2" id="KW-1185">Reference proteome</keyword>
<dbReference type="GeneID" id="3503171"/>
<dbReference type="KEGG" id="tpv:TP01_1159"/>
<evidence type="ECO:0000313" key="2">
    <source>
        <dbReference type="Proteomes" id="UP000001949"/>
    </source>
</evidence>
<dbReference type="EMBL" id="AAGK01000001">
    <property type="protein sequence ID" value="EAN34397.1"/>
    <property type="molecule type" value="Genomic_DNA"/>
</dbReference>
<proteinExistence type="predicted"/>
<protein>
    <recommendedName>
        <fullName evidence="3">RAP domain-containing protein</fullName>
    </recommendedName>
</protein>
<evidence type="ECO:0008006" key="3">
    <source>
        <dbReference type="Google" id="ProtNLM"/>
    </source>
</evidence>
<organism evidence="1 2">
    <name type="scientific">Theileria parva</name>
    <name type="common">East coast fever infection agent</name>
    <dbReference type="NCBI Taxonomy" id="5875"/>
    <lineage>
        <taxon>Eukaryota</taxon>
        <taxon>Sar</taxon>
        <taxon>Alveolata</taxon>
        <taxon>Apicomplexa</taxon>
        <taxon>Aconoidasida</taxon>
        <taxon>Piroplasmida</taxon>
        <taxon>Theileriidae</taxon>
        <taxon>Theileria</taxon>
    </lineage>
</organism>
<dbReference type="OMA" id="YTNDKEY"/>
<name>Q4N6L1_THEPA</name>
<dbReference type="eggNOG" id="ENOG502QXFZ">
    <property type="taxonomic scope" value="Eukaryota"/>
</dbReference>
<dbReference type="Proteomes" id="UP000001949">
    <property type="component" value="Unassembled WGS sequence"/>
</dbReference>
<accession>Q4N6L1</accession>
<comment type="caution">
    <text evidence="1">The sequence shown here is derived from an EMBL/GenBank/DDBJ whole genome shotgun (WGS) entry which is preliminary data.</text>
</comment>
<sequence>MRYKLRNLCHVLHQSTHYSSFTQNNTTISNLITQFNTFKPLLHHYPITPKHAQMFREEKKNIKESMTGLMNQLEELELETLYQILNNCLNISHKLIHPAFNQKLIKVISNHILKAESNGNVLNNGLNEKDVLLALFRSFSNSKLRLCEELRVNFDGLYHLLNKHLSHYSIEQLIDLLIGLSNIYVKTSLEGIKPLNQKIIYLLCDKIDKSASKPSVYTFIQVVKSISKSNLTHLIKRISPYIHPSTTNLFDTVSEGRDDELDNSEDKMRFEYKYIKLNTHLLTILLQSNYIDIPLFNSIINSINVFLLKYYKDTSINPLNTDNSINHYNVENKFVNNLLYPQCTNKLFKLPQIQVENNNDRMKSLDYILSSSVNKLMIKGKLAFVRGLKLCEMYFTTLYPHEYGQLSNDLSYLKLLNYTNDKEYLITSNLLEKNGKLIESQLGTAKGLIIVRVGVYYIVALDPEGKLYIELVRKGNKITKQLEFKRQFLHSNGWKPVFIHYN</sequence>
<dbReference type="RefSeq" id="XP_766680.1">
    <property type="nucleotide sequence ID" value="XM_761587.1"/>
</dbReference>
<evidence type="ECO:0000313" key="1">
    <source>
        <dbReference type="EMBL" id="EAN34397.1"/>
    </source>
</evidence>